<dbReference type="AlphaFoldDB" id="A0A284VT18"/>
<dbReference type="Gene3D" id="1.10.3260.10">
    <property type="entry name" value="DNA ligase, ATP-dependent, N-terminal domain"/>
    <property type="match status" value="1"/>
</dbReference>
<keyword evidence="10 15" id="KW-0067">ATP-binding</keyword>
<evidence type="ECO:0000313" key="19">
    <source>
        <dbReference type="Proteomes" id="UP000218615"/>
    </source>
</evidence>
<evidence type="ECO:0000313" key="18">
    <source>
        <dbReference type="EMBL" id="SNQ62436.1"/>
    </source>
</evidence>
<sequence length="554" mass="61359">MTSFEKFVSVCKRIESISGSLEITSIVAQFLKELDEEELGITTYFIMGKVFPVWAEAELGIGPNLLYSAISRTSSLPVKRVEELIKETGDVGLAAEKAILSGKNHMNFFSTEELSIRDVHTRFQKIASLTGKGSQDAKIKNLQYLFGAAMPDESVYIARLSIEELRIGVGEGIVRDAIAQAFNVTAELIERGYMLTNDFGLVAITAKNEGTSGLEKLSVILGRPLKMMLAQVAGSIKEAVEEMGSVAVEWKFDGARVQIHKDGDKIIIYSRKLENVTLSLPDVVTAVKSHVTAKSAILDGEVVAIGKDNRPLAFQEILRRFRRKYEISATALEIPLYLNLFDVLYLNGESLIDMPLKHRREMLEKVCDKGIVARQAITGDTSVVDSIYKDALAAGHEGVMLKNPGSLYTPGKRGKNWLKLKPIMETLDLVVIGGEWGEGRRANFIGSYLLACRDPDSDRLLSIGRVATGITDGQLNELTGVFKELIISESGIHIEFEPKVVFEIAFEEIQKSPNYDSGYALRFPRLVNIRSDKSLEDADSIEKVEQLYIRQKGK</sequence>
<evidence type="ECO:0000256" key="11">
    <source>
        <dbReference type="ARBA" id="ARBA00022842"/>
    </source>
</evidence>
<dbReference type="GO" id="GO:0005524">
    <property type="term" value="F:ATP binding"/>
    <property type="evidence" value="ECO:0007669"/>
    <property type="project" value="UniProtKB-UniRule"/>
</dbReference>
<dbReference type="Gene3D" id="3.30.470.30">
    <property type="entry name" value="DNA ligase/mRNA capping enzyme"/>
    <property type="match status" value="1"/>
</dbReference>
<dbReference type="Pfam" id="PF04675">
    <property type="entry name" value="DNA_ligase_A_N"/>
    <property type="match status" value="1"/>
</dbReference>
<dbReference type="GO" id="GO:0003910">
    <property type="term" value="F:DNA ligase (ATP) activity"/>
    <property type="evidence" value="ECO:0007669"/>
    <property type="project" value="UniProtKB-UniRule"/>
</dbReference>
<evidence type="ECO:0000256" key="14">
    <source>
        <dbReference type="ARBA" id="ARBA00023306"/>
    </source>
</evidence>
<feature type="active site" description="N6-AMP-lysine intermediate" evidence="15">
    <location>
        <position position="251"/>
    </location>
</feature>
<dbReference type="SUPFAM" id="SSF117018">
    <property type="entry name" value="ATP-dependent DNA ligase DNA-binding domain"/>
    <property type="match status" value="1"/>
</dbReference>
<evidence type="ECO:0000256" key="12">
    <source>
        <dbReference type="ARBA" id="ARBA00023172"/>
    </source>
</evidence>
<dbReference type="GO" id="GO:0006310">
    <property type="term" value="P:DNA recombination"/>
    <property type="evidence" value="ECO:0007669"/>
    <property type="project" value="UniProtKB-UniRule"/>
</dbReference>
<dbReference type="PROSITE" id="PS00333">
    <property type="entry name" value="DNA_LIGASE_A2"/>
    <property type="match status" value="1"/>
</dbReference>
<name>A0A284VT18_9EURY</name>
<keyword evidence="4 15" id="KW-0436">Ligase</keyword>
<comment type="cofactor">
    <cofactor evidence="1 15">
        <name>Mg(2+)</name>
        <dbReference type="ChEBI" id="CHEBI:18420"/>
    </cofactor>
</comment>
<evidence type="ECO:0000256" key="5">
    <source>
        <dbReference type="ARBA" id="ARBA00022618"/>
    </source>
</evidence>
<evidence type="ECO:0000256" key="3">
    <source>
        <dbReference type="ARBA" id="ARBA00013308"/>
    </source>
</evidence>
<evidence type="ECO:0000256" key="2">
    <source>
        <dbReference type="ARBA" id="ARBA00007572"/>
    </source>
</evidence>
<dbReference type="CDD" id="cd07972">
    <property type="entry name" value="OBF_DNA_ligase_Arch_LigB"/>
    <property type="match status" value="1"/>
</dbReference>
<evidence type="ECO:0000256" key="9">
    <source>
        <dbReference type="ARBA" id="ARBA00022763"/>
    </source>
</evidence>
<feature type="binding site" evidence="15">
    <location>
        <position position="341"/>
    </location>
    <ligand>
        <name>ATP</name>
        <dbReference type="ChEBI" id="CHEBI:30616"/>
    </ligand>
</feature>
<organism evidence="18 19">
    <name type="scientific">Candidatus Methanoperedens nitratireducens</name>
    <dbReference type="NCBI Taxonomy" id="1392998"/>
    <lineage>
        <taxon>Archaea</taxon>
        <taxon>Methanobacteriati</taxon>
        <taxon>Methanobacteriota</taxon>
        <taxon>Stenosarchaea group</taxon>
        <taxon>Methanomicrobia</taxon>
        <taxon>Methanosarcinales</taxon>
        <taxon>ANME-2 cluster</taxon>
        <taxon>Candidatus Methanoperedentaceae</taxon>
        <taxon>Candidatus Methanoperedens</taxon>
    </lineage>
</organism>
<dbReference type="InterPro" id="IPR000977">
    <property type="entry name" value="DNA_ligase_ATP-dep"/>
</dbReference>
<dbReference type="RefSeq" id="WP_096206999.1">
    <property type="nucleotide sequence ID" value="NZ_FZMP01000221.1"/>
</dbReference>
<evidence type="ECO:0000256" key="1">
    <source>
        <dbReference type="ARBA" id="ARBA00001946"/>
    </source>
</evidence>
<evidence type="ECO:0000256" key="7">
    <source>
        <dbReference type="ARBA" id="ARBA00022723"/>
    </source>
</evidence>
<keyword evidence="19" id="KW-1185">Reference proteome</keyword>
<feature type="binding site" evidence="15">
    <location>
        <position position="271"/>
    </location>
    <ligand>
        <name>ATP</name>
        <dbReference type="ChEBI" id="CHEBI:30616"/>
    </ligand>
</feature>
<feature type="binding site" evidence="15">
    <location>
        <position position="413"/>
    </location>
    <ligand>
        <name>ATP</name>
        <dbReference type="ChEBI" id="CHEBI:30616"/>
    </ligand>
</feature>
<dbReference type="PROSITE" id="PS00697">
    <property type="entry name" value="DNA_LIGASE_A1"/>
    <property type="match status" value="1"/>
</dbReference>
<dbReference type="InterPro" id="IPR012310">
    <property type="entry name" value="DNA_ligase_ATP-dep_cent"/>
</dbReference>
<evidence type="ECO:0000256" key="16">
    <source>
        <dbReference type="RuleBase" id="RU004196"/>
    </source>
</evidence>
<keyword evidence="12 15" id="KW-0233">DNA recombination</keyword>
<evidence type="ECO:0000256" key="8">
    <source>
        <dbReference type="ARBA" id="ARBA00022741"/>
    </source>
</evidence>
<dbReference type="FunFam" id="2.40.50.140:FF:000163">
    <property type="entry name" value="Probable DNA ligase"/>
    <property type="match status" value="1"/>
</dbReference>
<dbReference type="Gene3D" id="2.40.50.140">
    <property type="entry name" value="Nucleic acid-binding proteins"/>
    <property type="match status" value="1"/>
</dbReference>
<evidence type="ECO:0000259" key="17">
    <source>
        <dbReference type="PROSITE" id="PS50160"/>
    </source>
</evidence>
<evidence type="ECO:0000256" key="10">
    <source>
        <dbReference type="ARBA" id="ARBA00022840"/>
    </source>
</evidence>
<dbReference type="GO" id="GO:0051301">
    <property type="term" value="P:cell division"/>
    <property type="evidence" value="ECO:0007669"/>
    <property type="project" value="UniProtKB-KW"/>
</dbReference>
<dbReference type="Pfam" id="PF01068">
    <property type="entry name" value="DNA_ligase_A_M"/>
    <property type="match status" value="1"/>
</dbReference>
<dbReference type="GO" id="GO:0006273">
    <property type="term" value="P:lagging strand elongation"/>
    <property type="evidence" value="ECO:0007669"/>
    <property type="project" value="TreeGrafter"/>
</dbReference>
<dbReference type="Proteomes" id="UP000218615">
    <property type="component" value="Unassembled WGS sequence"/>
</dbReference>
<dbReference type="FunFam" id="3.30.470.30:FF:000012">
    <property type="entry name" value="Probable DNA ligase"/>
    <property type="match status" value="1"/>
</dbReference>
<dbReference type="InterPro" id="IPR022865">
    <property type="entry name" value="DNA_ligae_ATP-dep_bac/arc"/>
</dbReference>
<dbReference type="InterPro" id="IPR012340">
    <property type="entry name" value="NA-bd_OB-fold"/>
</dbReference>
<dbReference type="CDD" id="cd07901">
    <property type="entry name" value="Adenylation_DNA_ligase_Arch_LigB"/>
    <property type="match status" value="1"/>
</dbReference>
<dbReference type="Pfam" id="PF04679">
    <property type="entry name" value="DNA_ligase_A_C"/>
    <property type="match status" value="1"/>
</dbReference>
<feature type="binding site" evidence="15">
    <location>
        <position position="419"/>
    </location>
    <ligand>
        <name>ATP</name>
        <dbReference type="ChEBI" id="CHEBI:30616"/>
    </ligand>
</feature>
<dbReference type="OrthoDB" id="31274at2157"/>
<keyword evidence="8 15" id="KW-0547">Nucleotide-binding</keyword>
<dbReference type="InterPro" id="IPR036599">
    <property type="entry name" value="DNA_ligase_N_sf"/>
</dbReference>
<dbReference type="InterPro" id="IPR050191">
    <property type="entry name" value="ATP-dep_DNA_ligase"/>
</dbReference>
<accession>A0A284VT18</accession>
<dbReference type="SUPFAM" id="SSF56091">
    <property type="entry name" value="DNA ligase/mRNA capping enzyme, catalytic domain"/>
    <property type="match status" value="1"/>
</dbReference>
<dbReference type="PROSITE" id="PS50160">
    <property type="entry name" value="DNA_LIGASE_A3"/>
    <property type="match status" value="1"/>
</dbReference>
<keyword evidence="13 15" id="KW-0234">DNA repair</keyword>
<feature type="binding site" evidence="15">
    <location>
        <position position="301"/>
    </location>
    <ligand>
        <name>ATP</name>
        <dbReference type="ChEBI" id="CHEBI:30616"/>
    </ligand>
</feature>
<keyword evidence="9 15" id="KW-0227">DNA damage</keyword>
<feature type="binding site" evidence="15">
    <location>
        <position position="249"/>
    </location>
    <ligand>
        <name>ATP</name>
        <dbReference type="ChEBI" id="CHEBI:30616"/>
    </ligand>
</feature>
<evidence type="ECO:0000256" key="15">
    <source>
        <dbReference type="HAMAP-Rule" id="MF_00407"/>
    </source>
</evidence>
<dbReference type="InterPro" id="IPR012309">
    <property type="entry name" value="DNA_ligase_ATP-dep_C"/>
</dbReference>
<dbReference type="GO" id="GO:0071897">
    <property type="term" value="P:DNA biosynthetic process"/>
    <property type="evidence" value="ECO:0007669"/>
    <property type="project" value="InterPro"/>
</dbReference>
<gene>
    <name evidence="15 18" type="primary">lig</name>
    <name evidence="18" type="ORF">MNV_720003</name>
</gene>
<feature type="binding site" evidence="15">
    <location>
        <position position="256"/>
    </location>
    <ligand>
        <name>ATP</name>
        <dbReference type="ChEBI" id="CHEBI:30616"/>
    </ligand>
</feature>
<dbReference type="PANTHER" id="PTHR45674">
    <property type="entry name" value="DNA LIGASE 1/3 FAMILY MEMBER"/>
    <property type="match status" value="1"/>
</dbReference>
<comment type="similarity">
    <text evidence="2 15 16">Belongs to the ATP-dependent DNA ligase family.</text>
</comment>
<evidence type="ECO:0000256" key="6">
    <source>
        <dbReference type="ARBA" id="ARBA00022705"/>
    </source>
</evidence>
<reference evidence="19" key="1">
    <citation type="submission" date="2017-06" db="EMBL/GenBank/DDBJ databases">
        <authorList>
            <person name="Cremers G."/>
        </authorList>
    </citation>
    <scope>NUCLEOTIDE SEQUENCE [LARGE SCALE GENOMIC DNA]</scope>
</reference>
<dbReference type="GO" id="GO:0046872">
    <property type="term" value="F:metal ion binding"/>
    <property type="evidence" value="ECO:0007669"/>
    <property type="project" value="UniProtKB-KW"/>
</dbReference>
<proteinExistence type="inferred from homology"/>
<evidence type="ECO:0000256" key="4">
    <source>
        <dbReference type="ARBA" id="ARBA00022598"/>
    </source>
</evidence>
<dbReference type="EMBL" id="FZMP01000221">
    <property type="protein sequence ID" value="SNQ62436.1"/>
    <property type="molecule type" value="Genomic_DNA"/>
</dbReference>
<keyword evidence="11 15" id="KW-0460">Magnesium</keyword>
<dbReference type="InterPro" id="IPR016059">
    <property type="entry name" value="DNA_ligase_ATP-dep_CS"/>
</dbReference>
<dbReference type="HAMAP" id="MF_00407">
    <property type="entry name" value="DNA_ligase"/>
    <property type="match status" value="1"/>
</dbReference>
<dbReference type="NCBIfam" id="TIGR00574">
    <property type="entry name" value="dnl1"/>
    <property type="match status" value="1"/>
</dbReference>
<dbReference type="PANTHER" id="PTHR45674:SF7">
    <property type="entry name" value="DNA LIGASE"/>
    <property type="match status" value="1"/>
</dbReference>
<protein>
    <recommendedName>
        <fullName evidence="3 15">DNA ligase</fullName>
        <ecNumber evidence="15">6.5.1.1</ecNumber>
    </recommendedName>
    <alternativeName>
        <fullName evidence="15">Polydeoxyribonucleotide synthase [ATP]</fullName>
    </alternativeName>
</protein>
<dbReference type="SUPFAM" id="SSF50249">
    <property type="entry name" value="Nucleic acid-binding proteins"/>
    <property type="match status" value="1"/>
</dbReference>
<keyword evidence="14 15" id="KW-0131">Cell cycle</keyword>
<evidence type="ECO:0000256" key="13">
    <source>
        <dbReference type="ARBA" id="ARBA00023204"/>
    </source>
</evidence>
<dbReference type="FunFam" id="1.10.3260.10:FF:000007">
    <property type="entry name" value="DNA ligase"/>
    <property type="match status" value="1"/>
</dbReference>
<comment type="catalytic activity">
    <reaction evidence="15">
        <text>ATP + (deoxyribonucleotide)n-3'-hydroxyl + 5'-phospho-(deoxyribonucleotide)m = (deoxyribonucleotide)n+m + AMP + diphosphate.</text>
        <dbReference type="EC" id="6.5.1.1"/>
    </reaction>
</comment>
<dbReference type="EC" id="6.5.1.1" evidence="15"/>
<keyword evidence="7 15" id="KW-0479">Metal-binding</keyword>
<dbReference type="InterPro" id="IPR012308">
    <property type="entry name" value="DNA_ligase_ATP-dep_N"/>
</dbReference>
<comment type="function">
    <text evidence="15">DNA ligase that seals nicks in double-stranded DNA during DNA replication, DNA recombination and DNA repair.</text>
</comment>
<keyword evidence="6 15" id="KW-0235">DNA replication</keyword>
<keyword evidence="5 15" id="KW-0132">Cell division</keyword>
<dbReference type="GO" id="GO:0003677">
    <property type="term" value="F:DNA binding"/>
    <property type="evidence" value="ECO:0007669"/>
    <property type="project" value="InterPro"/>
</dbReference>
<dbReference type="GO" id="GO:0006281">
    <property type="term" value="P:DNA repair"/>
    <property type="evidence" value="ECO:0007669"/>
    <property type="project" value="UniProtKB-UniRule"/>
</dbReference>
<feature type="domain" description="ATP-dependent DNA ligase family profile" evidence="17">
    <location>
        <begin position="329"/>
        <end position="454"/>
    </location>
</feature>